<keyword evidence="3" id="KW-1185">Reference proteome</keyword>
<gene>
    <name evidence="2" type="ORF">Pcinc_031170</name>
</gene>
<protein>
    <submittedName>
        <fullName evidence="2">Uncharacterized protein</fullName>
    </submittedName>
</protein>
<evidence type="ECO:0000313" key="3">
    <source>
        <dbReference type="Proteomes" id="UP001286313"/>
    </source>
</evidence>
<organism evidence="2 3">
    <name type="scientific">Petrolisthes cinctipes</name>
    <name type="common">Flat porcelain crab</name>
    <dbReference type="NCBI Taxonomy" id="88211"/>
    <lineage>
        <taxon>Eukaryota</taxon>
        <taxon>Metazoa</taxon>
        <taxon>Ecdysozoa</taxon>
        <taxon>Arthropoda</taxon>
        <taxon>Crustacea</taxon>
        <taxon>Multicrustacea</taxon>
        <taxon>Malacostraca</taxon>
        <taxon>Eumalacostraca</taxon>
        <taxon>Eucarida</taxon>
        <taxon>Decapoda</taxon>
        <taxon>Pleocyemata</taxon>
        <taxon>Anomura</taxon>
        <taxon>Galatheoidea</taxon>
        <taxon>Porcellanidae</taxon>
        <taxon>Petrolisthes</taxon>
    </lineage>
</organism>
<name>A0AAE1EX64_PETCI</name>
<evidence type="ECO:0000313" key="2">
    <source>
        <dbReference type="EMBL" id="KAK3863011.1"/>
    </source>
</evidence>
<reference evidence="2" key="1">
    <citation type="submission" date="2023-10" db="EMBL/GenBank/DDBJ databases">
        <title>Genome assemblies of two species of porcelain crab, Petrolisthes cinctipes and Petrolisthes manimaculis (Anomura: Porcellanidae).</title>
        <authorList>
            <person name="Angst P."/>
        </authorList>
    </citation>
    <scope>NUCLEOTIDE SEQUENCE</scope>
    <source>
        <strain evidence="2">PB745_01</strain>
        <tissue evidence="2">Gill</tissue>
    </source>
</reference>
<accession>A0AAE1EX64</accession>
<sequence>MAAAWLLAFLTLACLLRTSVGLSLIDFLCPSILASNDEEEETTDYIIILDGSPGMRRPSQEERPKIEIIASIRQNDDTWMDDNMKKNTTNTTNNRNYEDNKHSVIFNHCVVEMPKRNKEKIWNEREVYPTLRTNMKKMENTNLPGSTSKQLIGTNTGIPVTVLRPHDFDISFPCDIKPSSKVYVSIISESQFPKVGRKLSLIEEENPNCNIE</sequence>
<proteinExistence type="predicted"/>
<comment type="caution">
    <text evidence="2">The sequence shown here is derived from an EMBL/GenBank/DDBJ whole genome shotgun (WGS) entry which is preliminary data.</text>
</comment>
<keyword evidence="1" id="KW-0732">Signal</keyword>
<feature type="signal peptide" evidence="1">
    <location>
        <begin position="1"/>
        <end position="21"/>
    </location>
</feature>
<dbReference type="AlphaFoldDB" id="A0AAE1EX64"/>
<feature type="chain" id="PRO_5041938297" evidence="1">
    <location>
        <begin position="22"/>
        <end position="212"/>
    </location>
</feature>
<evidence type="ECO:0000256" key="1">
    <source>
        <dbReference type="SAM" id="SignalP"/>
    </source>
</evidence>
<dbReference type="EMBL" id="JAWQEG010004101">
    <property type="protein sequence ID" value="KAK3863011.1"/>
    <property type="molecule type" value="Genomic_DNA"/>
</dbReference>
<dbReference type="Proteomes" id="UP001286313">
    <property type="component" value="Unassembled WGS sequence"/>
</dbReference>